<dbReference type="PANTHER" id="PTHR30471:SF3">
    <property type="entry name" value="UPF0758 PROTEIN YEES-RELATED"/>
    <property type="match status" value="1"/>
</dbReference>
<evidence type="ECO:0000256" key="3">
    <source>
        <dbReference type="ARBA" id="ARBA00022801"/>
    </source>
</evidence>
<dbReference type="AlphaFoldDB" id="A0A8J6XX05"/>
<dbReference type="EMBL" id="JACXWD010000001">
    <property type="protein sequence ID" value="MBD3866610.1"/>
    <property type="molecule type" value="Genomic_DNA"/>
</dbReference>
<dbReference type="NCBIfam" id="NF000642">
    <property type="entry name" value="PRK00024.1"/>
    <property type="match status" value="1"/>
</dbReference>
<dbReference type="PROSITE" id="PS01302">
    <property type="entry name" value="UPF0758"/>
    <property type="match status" value="1"/>
</dbReference>
<dbReference type="InterPro" id="IPR001405">
    <property type="entry name" value="UPF0758"/>
</dbReference>
<comment type="similarity">
    <text evidence="6">Belongs to the UPF0758 family.</text>
</comment>
<keyword evidence="5" id="KW-0482">Metalloprotease</keyword>
<dbReference type="PROSITE" id="PS50249">
    <property type="entry name" value="MPN"/>
    <property type="match status" value="1"/>
</dbReference>
<feature type="region of interest" description="Disordered" evidence="7">
    <location>
        <begin position="1"/>
        <end position="20"/>
    </location>
</feature>
<evidence type="ECO:0000313" key="10">
    <source>
        <dbReference type="Proteomes" id="UP000648239"/>
    </source>
</evidence>
<dbReference type="InterPro" id="IPR037518">
    <property type="entry name" value="MPN"/>
</dbReference>
<dbReference type="InterPro" id="IPR025657">
    <property type="entry name" value="RadC_JAB"/>
</dbReference>
<evidence type="ECO:0000256" key="2">
    <source>
        <dbReference type="ARBA" id="ARBA00022723"/>
    </source>
</evidence>
<comment type="caution">
    <text evidence="9">The sequence shown here is derived from an EMBL/GenBank/DDBJ whole genome shotgun (WGS) entry which is preliminary data.</text>
</comment>
<dbReference type="Proteomes" id="UP000648239">
    <property type="component" value="Unassembled WGS sequence"/>
</dbReference>
<dbReference type="PANTHER" id="PTHR30471">
    <property type="entry name" value="DNA REPAIR PROTEIN RADC"/>
    <property type="match status" value="1"/>
</dbReference>
<dbReference type="Pfam" id="PF04002">
    <property type="entry name" value="RadC"/>
    <property type="match status" value="1"/>
</dbReference>
<dbReference type="InterPro" id="IPR046778">
    <property type="entry name" value="UPF0758_N"/>
</dbReference>
<accession>A0A8J6XX05</accession>
<keyword evidence="2" id="KW-0479">Metal-binding</keyword>
<dbReference type="InterPro" id="IPR020891">
    <property type="entry name" value="UPF0758_CS"/>
</dbReference>
<feature type="domain" description="MPN" evidence="8">
    <location>
        <begin position="108"/>
        <end position="236"/>
    </location>
</feature>
<dbReference type="GO" id="GO:0008237">
    <property type="term" value="F:metallopeptidase activity"/>
    <property type="evidence" value="ECO:0007669"/>
    <property type="project" value="UniProtKB-KW"/>
</dbReference>
<evidence type="ECO:0000256" key="4">
    <source>
        <dbReference type="ARBA" id="ARBA00022833"/>
    </source>
</evidence>
<evidence type="ECO:0000256" key="6">
    <source>
        <dbReference type="RuleBase" id="RU003797"/>
    </source>
</evidence>
<reference evidence="9 10" key="1">
    <citation type="submission" date="2020-08" db="EMBL/GenBank/DDBJ databases">
        <title>Acidobacteriota in marine sediments use diverse sulfur dissimilation pathways.</title>
        <authorList>
            <person name="Wasmund K."/>
        </authorList>
    </citation>
    <scope>NUCLEOTIDE SEQUENCE [LARGE SCALE GENOMIC DNA]</scope>
    <source>
        <strain evidence="9">MAG AM4</strain>
    </source>
</reference>
<protein>
    <submittedName>
        <fullName evidence="9">DNA repair protein RadC</fullName>
    </submittedName>
</protein>
<gene>
    <name evidence="9" type="primary">radC</name>
    <name evidence="9" type="ORF">IFK94_00650</name>
</gene>
<proteinExistence type="inferred from homology"/>
<dbReference type="Gene3D" id="3.40.140.10">
    <property type="entry name" value="Cytidine Deaminase, domain 2"/>
    <property type="match status" value="1"/>
</dbReference>
<evidence type="ECO:0000256" key="5">
    <source>
        <dbReference type="ARBA" id="ARBA00023049"/>
    </source>
</evidence>
<name>A0A8J6XX05_9BACT</name>
<organism evidence="9 10">
    <name type="scientific">Candidatus Polarisedimenticola svalbardensis</name>
    <dbReference type="NCBI Taxonomy" id="2886004"/>
    <lineage>
        <taxon>Bacteria</taxon>
        <taxon>Pseudomonadati</taxon>
        <taxon>Acidobacteriota</taxon>
        <taxon>Candidatus Polarisedimenticolia</taxon>
        <taxon>Candidatus Polarisedimenticolales</taxon>
        <taxon>Candidatus Polarisedimenticolaceae</taxon>
        <taxon>Candidatus Polarisedimenticola</taxon>
    </lineage>
</organism>
<dbReference type="Pfam" id="PF20582">
    <property type="entry name" value="UPF0758_N"/>
    <property type="match status" value="1"/>
</dbReference>
<dbReference type="NCBIfam" id="TIGR00608">
    <property type="entry name" value="radc"/>
    <property type="match status" value="1"/>
</dbReference>
<evidence type="ECO:0000259" key="8">
    <source>
        <dbReference type="PROSITE" id="PS50249"/>
    </source>
</evidence>
<sequence length="236" mass="25821">MEYGPDRNGGMELRSPDDLPSVLRPREKLFRSGPGALSRGELLAVLLGSGNGKESAHRIAERLLRRHGLDNLSRLPPADLGASPGIGQAYAARLAAAFELGRRVSGETVADNRPRINRPEKAYRQVRRLAAAKKEHLVGLYLDAQNGLVHQETISIGTLNTTRTHPREILLPAVVHLALGFILVHNHPSGCLDPSPEDIEFTRAVQRASEMMGIELYDHLIVAKGGYTSLRERGVL</sequence>
<dbReference type="CDD" id="cd08071">
    <property type="entry name" value="MPN_DUF2466"/>
    <property type="match status" value="1"/>
</dbReference>
<evidence type="ECO:0000256" key="1">
    <source>
        <dbReference type="ARBA" id="ARBA00022670"/>
    </source>
</evidence>
<keyword evidence="3" id="KW-0378">Hydrolase</keyword>
<evidence type="ECO:0000256" key="7">
    <source>
        <dbReference type="SAM" id="MobiDB-lite"/>
    </source>
</evidence>
<evidence type="ECO:0000313" key="9">
    <source>
        <dbReference type="EMBL" id="MBD3866610.1"/>
    </source>
</evidence>
<dbReference type="GO" id="GO:0046872">
    <property type="term" value="F:metal ion binding"/>
    <property type="evidence" value="ECO:0007669"/>
    <property type="project" value="UniProtKB-KW"/>
</dbReference>
<keyword evidence="4" id="KW-0862">Zinc</keyword>
<dbReference type="GO" id="GO:0006508">
    <property type="term" value="P:proteolysis"/>
    <property type="evidence" value="ECO:0007669"/>
    <property type="project" value="UniProtKB-KW"/>
</dbReference>
<keyword evidence="1" id="KW-0645">Protease</keyword>